<evidence type="ECO:0000313" key="13">
    <source>
        <dbReference type="Proteomes" id="UP001610631"/>
    </source>
</evidence>
<accession>A0ABW7PBL7</accession>
<dbReference type="InterPro" id="IPR036259">
    <property type="entry name" value="MFS_trans_sf"/>
</dbReference>
<dbReference type="PROSITE" id="PS00216">
    <property type="entry name" value="SUGAR_TRANSPORT_1"/>
    <property type="match status" value="1"/>
</dbReference>
<keyword evidence="7 10" id="KW-1133">Transmembrane helix</keyword>
<evidence type="ECO:0000256" key="8">
    <source>
        <dbReference type="ARBA" id="ARBA00023136"/>
    </source>
</evidence>
<keyword evidence="3" id="KW-0813">Transport</keyword>
<dbReference type="PANTHER" id="PTHR43528">
    <property type="entry name" value="ALPHA-KETOGLUTARATE PERMEASE"/>
    <property type="match status" value="1"/>
</dbReference>
<dbReference type="InterPro" id="IPR051084">
    <property type="entry name" value="H+-coupled_symporters"/>
</dbReference>
<evidence type="ECO:0000313" key="12">
    <source>
        <dbReference type="EMBL" id="MFH7595619.1"/>
    </source>
</evidence>
<feature type="compositionally biased region" description="Gly residues" evidence="9">
    <location>
        <begin position="320"/>
        <end position="365"/>
    </location>
</feature>
<dbReference type="PROSITE" id="PS50850">
    <property type="entry name" value="MFS"/>
    <property type="match status" value="1"/>
</dbReference>
<feature type="transmembrane region" description="Helical" evidence="10">
    <location>
        <begin position="462"/>
        <end position="480"/>
    </location>
</feature>
<feature type="transmembrane region" description="Helical" evidence="10">
    <location>
        <begin position="54"/>
        <end position="74"/>
    </location>
</feature>
<keyword evidence="6" id="KW-0769">Symport</keyword>
<feature type="transmembrane region" description="Helical" evidence="10">
    <location>
        <begin position="557"/>
        <end position="576"/>
    </location>
</feature>
<keyword evidence="13" id="KW-1185">Reference proteome</keyword>
<protein>
    <submittedName>
        <fullName evidence="12">MFS transporter</fullName>
    </submittedName>
</protein>
<evidence type="ECO:0000256" key="5">
    <source>
        <dbReference type="ARBA" id="ARBA00022692"/>
    </source>
</evidence>
<dbReference type="SUPFAM" id="SSF103473">
    <property type="entry name" value="MFS general substrate transporter"/>
    <property type="match status" value="1"/>
</dbReference>
<organism evidence="12 13">
    <name type="scientific">Streptomyces racemochromogenes</name>
    <dbReference type="NCBI Taxonomy" id="67353"/>
    <lineage>
        <taxon>Bacteria</taxon>
        <taxon>Bacillati</taxon>
        <taxon>Actinomycetota</taxon>
        <taxon>Actinomycetes</taxon>
        <taxon>Kitasatosporales</taxon>
        <taxon>Streptomycetaceae</taxon>
        <taxon>Streptomyces</taxon>
    </lineage>
</organism>
<dbReference type="InterPro" id="IPR005829">
    <property type="entry name" value="Sugar_transporter_CS"/>
</dbReference>
<feature type="compositionally biased region" description="Low complexity" evidence="9">
    <location>
        <begin position="223"/>
        <end position="245"/>
    </location>
</feature>
<feature type="transmembrane region" description="Helical" evidence="10">
    <location>
        <begin position="433"/>
        <end position="453"/>
    </location>
</feature>
<dbReference type="Gene3D" id="1.20.1250.20">
    <property type="entry name" value="MFS general substrate transporter like domains"/>
    <property type="match status" value="2"/>
</dbReference>
<dbReference type="InterPro" id="IPR005828">
    <property type="entry name" value="MFS_sugar_transport-like"/>
</dbReference>
<feature type="region of interest" description="Disordered" evidence="9">
    <location>
        <begin position="265"/>
        <end position="388"/>
    </location>
</feature>
<comment type="similarity">
    <text evidence="2">Belongs to the major facilitator superfamily. Metabolite:H+ Symporter (MHS) family (TC 2.A.1.6) family.</text>
</comment>
<evidence type="ECO:0000256" key="10">
    <source>
        <dbReference type="SAM" id="Phobius"/>
    </source>
</evidence>
<dbReference type="Pfam" id="PF07690">
    <property type="entry name" value="MFS_1"/>
    <property type="match status" value="1"/>
</dbReference>
<evidence type="ECO:0000256" key="9">
    <source>
        <dbReference type="SAM" id="MobiDB-lite"/>
    </source>
</evidence>
<evidence type="ECO:0000256" key="3">
    <source>
        <dbReference type="ARBA" id="ARBA00022448"/>
    </source>
</evidence>
<dbReference type="Proteomes" id="UP001610631">
    <property type="component" value="Unassembled WGS sequence"/>
</dbReference>
<dbReference type="PROSITE" id="PS00217">
    <property type="entry name" value="SUGAR_TRANSPORT_2"/>
    <property type="match status" value="1"/>
</dbReference>
<evidence type="ECO:0000256" key="2">
    <source>
        <dbReference type="ARBA" id="ARBA00008240"/>
    </source>
</evidence>
<feature type="transmembrane region" description="Helical" evidence="10">
    <location>
        <begin position="526"/>
        <end position="551"/>
    </location>
</feature>
<keyword evidence="5 10" id="KW-0812">Transmembrane</keyword>
<proteinExistence type="inferred from homology"/>
<feature type="compositionally biased region" description="Pro residues" evidence="9">
    <location>
        <begin position="210"/>
        <end position="222"/>
    </location>
</feature>
<dbReference type="PANTHER" id="PTHR43528:SF1">
    <property type="entry name" value="ALPHA-KETOGLUTARATE PERMEASE"/>
    <property type="match status" value="1"/>
</dbReference>
<feature type="transmembrane region" description="Helical" evidence="10">
    <location>
        <begin position="86"/>
        <end position="104"/>
    </location>
</feature>
<feature type="transmembrane region" description="Helical" evidence="10">
    <location>
        <begin position="403"/>
        <end position="421"/>
    </location>
</feature>
<feature type="region of interest" description="Disordered" evidence="9">
    <location>
        <begin position="207"/>
        <end position="247"/>
    </location>
</feature>
<feature type="compositionally biased region" description="Low complexity" evidence="9">
    <location>
        <begin position="266"/>
        <end position="276"/>
    </location>
</feature>
<dbReference type="EMBL" id="JBBDHD010000021">
    <property type="protein sequence ID" value="MFH7595619.1"/>
    <property type="molecule type" value="Genomic_DNA"/>
</dbReference>
<feature type="transmembrane region" description="Helical" evidence="10">
    <location>
        <begin position="160"/>
        <end position="180"/>
    </location>
</feature>
<reference evidence="12 13" key="1">
    <citation type="submission" date="2024-03" db="EMBL/GenBank/DDBJ databases">
        <title>Whole genome sequencing of Streptomyces racemochromogenes, to identify antimicrobial biosynthetic gene clusters.</title>
        <authorList>
            <person name="Suryawanshi P."/>
            <person name="Krishnaraj P.U."/>
            <person name="Arun Y.P."/>
            <person name="Suryawanshi M.P."/>
            <person name="Rakshit O."/>
        </authorList>
    </citation>
    <scope>NUCLEOTIDE SEQUENCE [LARGE SCALE GENOMIC DNA]</scope>
    <source>
        <strain evidence="12 13">AUDT626</strain>
    </source>
</reference>
<evidence type="ECO:0000256" key="1">
    <source>
        <dbReference type="ARBA" id="ARBA00004651"/>
    </source>
</evidence>
<keyword evidence="8 10" id="KW-0472">Membrane</keyword>
<evidence type="ECO:0000256" key="4">
    <source>
        <dbReference type="ARBA" id="ARBA00022475"/>
    </source>
</evidence>
<sequence length="586" mass="56155">MTPVRPRRVLLAGAAGNFVEWYEFGVYGCFATVLADLFFTPAPGVGAAGAGPLLATYASFAVAFFLRPAGALLFGRLGDRIGRRPTLILVVGLMTLATTLIGLLPTRATAGAVAPWLLTLLRALQGLSAGGEFGGAVALMTEHAPPGRRGRHGAWQSFTVALGLLAGAGTAALLAALLSPQALTAWGWRVPFLLALPLGATALTLRRALPPQPPPPHPPAPTPAADYASGVAGDSAPADAGAPSAESVAPPRAACACDAVPGATTGPAAVSGAGPEPAGPPGAAPGAGPESGRAPGVTPLSVPVRAGSGFGGAPATVTAGGTGTGPGPVRGGEGGAVPGSGAGGAPAPALGGGSGDASGRGGRGGAVPACGTGPGGGPGAAPGPGPSGGADTVRGVLLGVGRVMGWSAAGYTFLVVLPSYLQATLGASLREALAATALANLGFAASILPAGILSDRVGRRPVMLGGALAVTLLALPLLHLLQDPAAPAPVKAAAVCGAGATVGLLAGPGPAMLAEMFPAHVRCTGLGVAHALANAVFSGCAGLVITALTAATGNDDVPAYYAAGACALSALALAGLRGGGHRRALR</sequence>
<dbReference type="Pfam" id="PF00083">
    <property type="entry name" value="Sugar_tr"/>
    <property type="match status" value="1"/>
</dbReference>
<comment type="subcellular location">
    <subcellularLocation>
        <location evidence="1">Cell membrane</location>
        <topology evidence="1">Multi-pass membrane protein</topology>
    </subcellularLocation>
</comment>
<gene>
    <name evidence="12" type="ORF">WDV06_11030</name>
</gene>
<keyword evidence="4" id="KW-1003">Cell membrane</keyword>
<dbReference type="InterPro" id="IPR020846">
    <property type="entry name" value="MFS_dom"/>
</dbReference>
<feature type="domain" description="Major facilitator superfamily (MFS) profile" evidence="11">
    <location>
        <begin position="9"/>
        <end position="582"/>
    </location>
</feature>
<evidence type="ECO:0000256" key="6">
    <source>
        <dbReference type="ARBA" id="ARBA00022847"/>
    </source>
</evidence>
<comment type="caution">
    <text evidence="12">The sequence shown here is derived from an EMBL/GenBank/DDBJ whole genome shotgun (WGS) entry which is preliminary data.</text>
</comment>
<evidence type="ECO:0000256" key="7">
    <source>
        <dbReference type="ARBA" id="ARBA00022989"/>
    </source>
</evidence>
<feature type="compositionally biased region" description="Low complexity" evidence="9">
    <location>
        <begin position="284"/>
        <end position="296"/>
    </location>
</feature>
<feature type="transmembrane region" description="Helical" evidence="10">
    <location>
        <begin position="21"/>
        <end position="42"/>
    </location>
</feature>
<feature type="compositionally biased region" description="Gly residues" evidence="9">
    <location>
        <begin position="372"/>
        <end position="388"/>
    </location>
</feature>
<dbReference type="InterPro" id="IPR011701">
    <property type="entry name" value="MFS"/>
</dbReference>
<evidence type="ECO:0000259" key="11">
    <source>
        <dbReference type="PROSITE" id="PS50850"/>
    </source>
</evidence>
<feature type="transmembrane region" description="Helical" evidence="10">
    <location>
        <begin position="492"/>
        <end position="514"/>
    </location>
</feature>
<name>A0ABW7PBL7_9ACTN</name>
<dbReference type="RefSeq" id="WP_395509476.1">
    <property type="nucleotide sequence ID" value="NZ_JBBDHD010000021.1"/>
</dbReference>